<dbReference type="PANTHER" id="PTHR43591:SF10">
    <property type="entry name" value="ABC TRANSMEMBRANE TYPE-1 DOMAIN-CONTAINING PROTEIN-RELATED"/>
    <property type="match status" value="1"/>
</dbReference>
<comment type="similarity">
    <text evidence="1">Belongs to the methyltransferase superfamily. LaeA methyltransferase family.</text>
</comment>
<dbReference type="GO" id="GO:0032259">
    <property type="term" value="P:methylation"/>
    <property type="evidence" value="ECO:0007669"/>
    <property type="project" value="UniProtKB-KW"/>
</dbReference>
<organism evidence="2 3">
    <name type="scientific">Schizothecium vesticola</name>
    <dbReference type="NCBI Taxonomy" id="314040"/>
    <lineage>
        <taxon>Eukaryota</taxon>
        <taxon>Fungi</taxon>
        <taxon>Dikarya</taxon>
        <taxon>Ascomycota</taxon>
        <taxon>Pezizomycotina</taxon>
        <taxon>Sordariomycetes</taxon>
        <taxon>Sordariomycetidae</taxon>
        <taxon>Sordariales</taxon>
        <taxon>Schizotheciaceae</taxon>
        <taxon>Schizothecium</taxon>
    </lineage>
</organism>
<comment type="caution">
    <text evidence="2">The sequence shown here is derived from an EMBL/GenBank/DDBJ whole genome shotgun (WGS) entry which is preliminary data.</text>
</comment>
<protein>
    <submittedName>
        <fullName evidence="2">S-adenosyl-L-methionine-dependent methyltransferase</fullName>
    </submittedName>
</protein>
<proteinExistence type="inferred from homology"/>
<dbReference type="GO" id="GO:0008168">
    <property type="term" value="F:methyltransferase activity"/>
    <property type="evidence" value="ECO:0007669"/>
    <property type="project" value="UniProtKB-KW"/>
</dbReference>
<reference evidence="2" key="1">
    <citation type="submission" date="2023-06" db="EMBL/GenBank/DDBJ databases">
        <title>Genome-scale phylogeny and comparative genomics of the fungal order Sordariales.</title>
        <authorList>
            <consortium name="Lawrence Berkeley National Laboratory"/>
            <person name="Hensen N."/>
            <person name="Bonometti L."/>
            <person name="Westerberg I."/>
            <person name="Brannstrom I.O."/>
            <person name="Guillou S."/>
            <person name="Cros-Aarteil S."/>
            <person name="Calhoun S."/>
            <person name="Haridas S."/>
            <person name="Kuo A."/>
            <person name="Mondo S."/>
            <person name="Pangilinan J."/>
            <person name="Riley R."/>
            <person name="LaButti K."/>
            <person name="Andreopoulos B."/>
            <person name="Lipzen A."/>
            <person name="Chen C."/>
            <person name="Yanf M."/>
            <person name="Daum C."/>
            <person name="Ng V."/>
            <person name="Clum A."/>
            <person name="Steindorff A."/>
            <person name="Ohm R."/>
            <person name="Martin F."/>
            <person name="Silar P."/>
            <person name="Natvig D."/>
            <person name="Lalanne C."/>
            <person name="Gautier V."/>
            <person name="Ament-velasquez S.L."/>
            <person name="Kruys A."/>
            <person name="Hutchinson M.I."/>
            <person name="Powell A.J."/>
            <person name="Barry K."/>
            <person name="Miller A.N."/>
            <person name="Grigoriev I.V."/>
            <person name="Debuchy R."/>
            <person name="Gladieux P."/>
            <person name="Thoren M.H."/>
            <person name="Johannesson H."/>
        </authorList>
    </citation>
    <scope>NUCLEOTIDE SEQUENCE</scope>
    <source>
        <strain evidence="2">SMH3187-1</strain>
    </source>
</reference>
<dbReference type="CDD" id="cd02440">
    <property type="entry name" value="AdoMet_MTases"/>
    <property type="match status" value="1"/>
</dbReference>
<dbReference type="Proteomes" id="UP001172155">
    <property type="component" value="Unassembled WGS sequence"/>
</dbReference>
<dbReference type="SUPFAM" id="SSF53335">
    <property type="entry name" value="S-adenosyl-L-methionine-dependent methyltransferases"/>
    <property type="match status" value="1"/>
</dbReference>
<dbReference type="PANTHER" id="PTHR43591">
    <property type="entry name" value="METHYLTRANSFERASE"/>
    <property type="match status" value="1"/>
</dbReference>
<name>A0AA40BRH6_9PEZI</name>
<evidence type="ECO:0000256" key="1">
    <source>
        <dbReference type="ARBA" id="ARBA00038158"/>
    </source>
</evidence>
<dbReference type="Pfam" id="PF13489">
    <property type="entry name" value="Methyltransf_23"/>
    <property type="match status" value="1"/>
</dbReference>
<sequence>MASPTSTSPAAPLAGDDGILPAQHWAQLQTRDSTTDDADSAVASNYTSTASLTESILEYRKLHGRTYHGEKHAEYWGPVDARYQEAQDINHHVLTMMIGGKLHLAPLDKGIHKAVDIGTGTGIWAIDFADQYPSASVIGTDIAPTQPSWPNRRLHAPLDLPPNSLDYIHMRWLIGAVQDWPALYAQAFAALKPGGWLESYEPASTFESDDGTVTDDCAVMQWSKIFIEGGKKLGRSFTIYEDGVQRRAMEEVGFVRVDTRELKCPVGTWPKDPAQREVGAYMQLAFEQDAEGTVMFMATTLGWTREEVAVFLAQFRREIRAKKVHGYFRQRVVWGQKPL</sequence>
<dbReference type="EMBL" id="JAUKUD010000007">
    <property type="protein sequence ID" value="KAK0738943.1"/>
    <property type="molecule type" value="Genomic_DNA"/>
</dbReference>
<dbReference type="AlphaFoldDB" id="A0AA40BRH6"/>
<keyword evidence="2" id="KW-0808">Transferase</keyword>
<evidence type="ECO:0000313" key="2">
    <source>
        <dbReference type="EMBL" id="KAK0738943.1"/>
    </source>
</evidence>
<accession>A0AA40BRH6</accession>
<gene>
    <name evidence="2" type="ORF">B0T18DRAFT_433670</name>
</gene>
<dbReference type="InterPro" id="IPR029063">
    <property type="entry name" value="SAM-dependent_MTases_sf"/>
</dbReference>
<evidence type="ECO:0000313" key="3">
    <source>
        <dbReference type="Proteomes" id="UP001172155"/>
    </source>
</evidence>
<keyword evidence="2" id="KW-0489">Methyltransferase</keyword>
<keyword evidence="3" id="KW-1185">Reference proteome</keyword>
<dbReference type="Gene3D" id="3.40.50.150">
    <property type="entry name" value="Vaccinia Virus protein VP39"/>
    <property type="match status" value="1"/>
</dbReference>